<keyword evidence="2" id="KW-0808">Transferase</keyword>
<dbReference type="AlphaFoldDB" id="A0A9W9PP54"/>
<dbReference type="Gene3D" id="3.40.50.150">
    <property type="entry name" value="Vaccinia Virus protein VP39"/>
    <property type="match status" value="1"/>
</dbReference>
<reference evidence="5" key="2">
    <citation type="journal article" date="2023" name="IMA Fungus">
        <title>Comparative genomic study of the Penicillium genus elucidates a diverse pangenome and 15 lateral gene transfer events.</title>
        <authorList>
            <person name="Petersen C."/>
            <person name="Sorensen T."/>
            <person name="Nielsen M.R."/>
            <person name="Sondergaard T.E."/>
            <person name="Sorensen J.L."/>
            <person name="Fitzpatrick D.A."/>
            <person name="Frisvad J.C."/>
            <person name="Nielsen K.L."/>
        </authorList>
    </citation>
    <scope>NUCLEOTIDE SEQUENCE</scope>
    <source>
        <strain evidence="5">IBT 21472</strain>
    </source>
</reference>
<dbReference type="GO" id="GO:0008171">
    <property type="term" value="F:O-methyltransferase activity"/>
    <property type="evidence" value="ECO:0007669"/>
    <property type="project" value="InterPro"/>
</dbReference>
<dbReference type="Pfam" id="PF00891">
    <property type="entry name" value="Methyltransf_2"/>
    <property type="match status" value="1"/>
</dbReference>
<dbReference type="PROSITE" id="PS51683">
    <property type="entry name" value="SAM_OMT_II"/>
    <property type="match status" value="1"/>
</dbReference>
<dbReference type="InterPro" id="IPR016461">
    <property type="entry name" value="COMT-like"/>
</dbReference>
<dbReference type="SUPFAM" id="SSF53335">
    <property type="entry name" value="S-adenosyl-L-methionine-dependent methyltransferases"/>
    <property type="match status" value="1"/>
</dbReference>
<evidence type="ECO:0000259" key="4">
    <source>
        <dbReference type="Pfam" id="PF00891"/>
    </source>
</evidence>
<keyword evidence="6" id="KW-1185">Reference proteome</keyword>
<dbReference type="GO" id="GO:0044550">
    <property type="term" value="P:secondary metabolite biosynthetic process"/>
    <property type="evidence" value="ECO:0007669"/>
    <property type="project" value="UniProtKB-ARBA"/>
</dbReference>
<protein>
    <recommendedName>
        <fullName evidence="4">O-methyltransferase C-terminal domain-containing protein</fullName>
    </recommendedName>
</protein>
<keyword evidence="3" id="KW-0949">S-adenosyl-L-methionine</keyword>
<sequence>MCLDSGWDLYTASDALPRALLDPEIGSSYAVNESAWQKAIGTTKERWNWLEEGTTGTQLKNGGFGAYPGPFGPNVTAAIQDESQGETIRRPELDIFGLAMLGGGRVFGVAHLFGGFCLQLSKIYPDLNFIVQDRAPALAQAQSTIWPVENPEALKTGRVKFLEHDFFNSNPVVGADIYWLRYILHDWSDDYCIRILSAIKEAMKPNSRILICDQVMNTTAGFTGSIPSAPEPLPANYGYFTRYSHQRDITMMSIINGIERTPAEFQDIIERSGLVMNRIYDCRSQVSLVECVLPGGQTTK</sequence>
<dbReference type="EMBL" id="JAPZBO010000010">
    <property type="protein sequence ID" value="KAJ5299063.1"/>
    <property type="molecule type" value="Genomic_DNA"/>
</dbReference>
<reference evidence="5" key="1">
    <citation type="submission" date="2022-12" db="EMBL/GenBank/DDBJ databases">
        <authorList>
            <person name="Petersen C."/>
        </authorList>
    </citation>
    <scope>NUCLEOTIDE SEQUENCE</scope>
    <source>
        <strain evidence="5">IBT 21472</strain>
    </source>
</reference>
<name>A0A9W9PP54_9EURO</name>
<dbReference type="PANTHER" id="PTHR43712">
    <property type="entry name" value="PUTATIVE (AFU_ORTHOLOGUE AFUA_4G14580)-RELATED"/>
    <property type="match status" value="1"/>
</dbReference>
<evidence type="ECO:0000313" key="5">
    <source>
        <dbReference type="EMBL" id="KAJ5299063.1"/>
    </source>
</evidence>
<feature type="domain" description="O-methyltransferase C-terminal" evidence="4">
    <location>
        <begin position="114"/>
        <end position="273"/>
    </location>
</feature>
<dbReference type="GO" id="GO:0032259">
    <property type="term" value="P:methylation"/>
    <property type="evidence" value="ECO:0007669"/>
    <property type="project" value="UniProtKB-KW"/>
</dbReference>
<evidence type="ECO:0000256" key="1">
    <source>
        <dbReference type="ARBA" id="ARBA00022603"/>
    </source>
</evidence>
<proteinExistence type="predicted"/>
<evidence type="ECO:0000313" key="6">
    <source>
        <dbReference type="Proteomes" id="UP001147746"/>
    </source>
</evidence>
<gene>
    <name evidence="5" type="ORF">N7476_010620</name>
</gene>
<dbReference type="PANTHER" id="PTHR43712:SF2">
    <property type="entry name" value="O-METHYLTRANSFERASE CICE"/>
    <property type="match status" value="1"/>
</dbReference>
<dbReference type="InterPro" id="IPR029063">
    <property type="entry name" value="SAM-dependent_MTases_sf"/>
</dbReference>
<comment type="caution">
    <text evidence="5">The sequence shown here is derived from an EMBL/GenBank/DDBJ whole genome shotgun (WGS) entry which is preliminary data.</text>
</comment>
<dbReference type="InterPro" id="IPR001077">
    <property type="entry name" value="COMT_C"/>
</dbReference>
<evidence type="ECO:0000256" key="2">
    <source>
        <dbReference type="ARBA" id="ARBA00022679"/>
    </source>
</evidence>
<organism evidence="5 6">
    <name type="scientific">Penicillium atrosanguineum</name>
    <dbReference type="NCBI Taxonomy" id="1132637"/>
    <lineage>
        <taxon>Eukaryota</taxon>
        <taxon>Fungi</taxon>
        <taxon>Dikarya</taxon>
        <taxon>Ascomycota</taxon>
        <taxon>Pezizomycotina</taxon>
        <taxon>Eurotiomycetes</taxon>
        <taxon>Eurotiomycetidae</taxon>
        <taxon>Eurotiales</taxon>
        <taxon>Aspergillaceae</taxon>
        <taxon>Penicillium</taxon>
    </lineage>
</organism>
<keyword evidence="1" id="KW-0489">Methyltransferase</keyword>
<dbReference type="Proteomes" id="UP001147746">
    <property type="component" value="Unassembled WGS sequence"/>
</dbReference>
<evidence type="ECO:0000256" key="3">
    <source>
        <dbReference type="ARBA" id="ARBA00022691"/>
    </source>
</evidence>
<accession>A0A9W9PP54</accession>